<proteinExistence type="predicted"/>
<feature type="transmembrane region" description="Helical" evidence="1">
    <location>
        <begin position="113"/>
        <end position="134"/>
    </location>
</feature>
<keyword evidence="1" id="KW-0812">Transmembrane</keyword>
<gene>
    <name evidence="2" type="ORF">BDV36DRAFT_279149</name>
</gene>
<feature type="transmembrane region" description="Helical" evidence="1">
    <location>
        <begin position="163"/>
        <end position="183"/>
    </location>
</feature>
<feature type="transmembrane region" description="Helical" evidence="1">
    <location>
        <begin position="81"/>
        <end position="101"/>
    </location>
</feature>
<feature type="transmembrane region" description="Helical" evidence="1">
    <location>
        <begin position="48"/>
        <end position="69"/>
    </location>
</feature>
<evidence type="ECO:0000313" key="2">
    <source>
        <dbReference type="EMBL" id="KAE8423630.1"/>
    </source>
</evidence>
<accession>A0ABQ6X2U4</accession>
<dbReference type="Proteomes" id="UP000325395">
    <property type="component" value="Unassembled WGS sequence"/>
</dbReference>
<keyword evidence="1" id="KW-0472">Membrane</keyword>
<evidence type="ECO:0008006" key="4">
    <source>
        <dbReference type="Google" id="ProtNLM"/>
    </source>
</evidence>
<evidence type="ECO:0000313" key="3">
    <source>
        <dbReference type="Proteomes" id="UP000325395"/>
    </source>
</evidence>
<feature type="transmembrane region" description="Helical" evidence="1">
    <location>
        <begin position="204"/>
        <end position="225"/>
    </location>
</feature>
<sequence>MLDDLSSKGVRAQCGKSVTQPGPSPCDLRTWYQELIVTTVYKCHFIGVAYLVLLSIVVSWGNLIVPWVIYPVAPVTSAGSLNVSVNTITLLSTSTLFTYCTTVERLGLRESNIATSVLLLVGNSFVMVGLAQPFCLSIPSKFSESAALGQFVNPSLAKILDDIPRIILIISTISLLAIIPLFFHSKPLTAPSIATADVAKKRNFWLLSLLFSIYVVLFNSTIILINKEVGVIERILISAGLLGAAILLLLNNKFKCTFPFILELLAEITIPYFSEIGSTIS</sequence>
<keyword evidence="3" id="KW-1185">Reference proteome</keyword>
<reference evidence="2 3" key="1">
    <citation type="submission" date="2019-04" db="EMBL/GenBank/DDBJ databases">
        <authorList>
            <consortium name="DOE Joint Genome Institute"/>
            <person name="Mondo S."/>
            <person name="Kjaerbolling I."/>
            <person name="Vesth T."/>
            <person name="Frisvad J.C."/>
            <person name="Nybo J.L."/>
            <person name="Theobald S."/>
            <person name="Kildgaard S."/>
            <person name="Isbrandt T."/>
            <person name="Kuo A."/>
            <person name="Sato A."/>
            <person name="Lyhne E.K."/>
            <person name="Kogle M.E."/>
            <person name="Wiebenga A."/>
            <person name="Kun R.S."/>
            <person name="Lubbers R.J."/>
            <person name="Makela M.R."/>
            <person name="Barry K."/>
            <person name="Chovatia M."/>
            <person name="Clum A."/>
            <person name="Daum C."/>
            <person name="Haridas S."/>
            <person name="He G."/>
            <person name="LaButti K."/>
            <person name="Lipzen A."/>
            <person name="Riley R."/>
            <person name="Salamov A."/>
            <person name="Simmons B.A."/>
            <person name="Magnuson J.K."/>
            <person name="Henrissat B."/>
            <person name="Mortensen U.H."/>
            <person name="Larsen T.O."/>
            <person name="Devries R.P."/>
            <person name="Grigoriev I.V."/>
            <person name="Machida M."/>
            <person name="Baker S.E."/>
            <person name="Andersen M.R."/>
            <person name="Cantor M.N."/>
            <person name="Hua S.X."/>
        </authorList>
    </citation>
    <scope>NUCLEOTIDE SEQUENCE [LARGE SCALE GENOMIC DNA]</scope>
    <source>
        <strain evidence="2 3">CBS 117616</strain>
    </source>
</reference>
<protein>
    <recommendedName>
        <fullName evidence="4">Sodium/calcium exchanger membrane region domain-containing protein</fullName>
    </recommendedName>
</protein>
<organism evidence="2 3">
    <name type="scientific">Aspergillus pseudocaelatus</name>
    <dbReference type="NCBI Taxonomy" id="1825620"/>
    <lineage>
        <taxon>Eukaryota</taxon>
        <taxon>Fungi</taxon>
        <taxon>Dikarya</taxon>
        <taxon>Ascomycota</taxon>
        <taxon>Pezizomycotina</taxon>
        <taxon>Eurotiomycetes</taxon>
        <taxon>Eurotiomycetidae</taxon>
        <taxon>Eurotiales</taxon>
        <taxon>Aspergillaceae</taxon>
        <taxon>Aspergillus</taxon>
        <taxon>Aspergillus subgen. Circumdati</taxon>
    </lineage>
</organism>
<evidence type="ECO:0000256" key="1">
    <source>
        <dbReference type="SAM" id="Phobius"/>
    </source>
</evidence>
<name>A0ABQ6X2U4_9EURO</name>
<keyword evidence="1" id="KW-1133">Transmembrane helix</keyword>
<dbReference type="EMBL" id="ML735688">
    <property type="protein sequence ID" value="KAE8423630.1"/>
    <property type="molecule type" value="Genomic_DNA"/>
</dbReference>
<feature type="transmembrane region" description="Helical" evidence="1">
    <location>
        <begin position="231"/>
        <end position="250"/>
    </location>
</feature>